<accession>A0A484HC48</accession>
<dbReference type="Pfam" id="PF01593">
    <property type="entry name" value="Amino_oxidase"/>
    <property type="match status" value="1"/>
</dbReference>
<gene>
    <name evidence="2" type="ORF">RIEGSTA812A_PEG_1211</name>
</gene>
<reference evidence="2" key="1">
    <citation type="submission" date="2018-10" db="EMBL/GenBank/DDBJ databases">
        <authorList>
            <person name="Gruber-Vodicka H."/>
            <person name="Jaeckle O."/>
        </authorList>
    </citation>
    <scope>NUCLEOTIDE SEQUENCE</scope>
</reference>
<dbReference type="EMBL" id="LR026963">
    <property type="protein sequence ID" value="VBB69738.1"/>
    <property type="molecule type" value="Genomic_DNA"/>
</dbReference>
<dbReference type="NCBIfam" id="TIGR03467">
    <property type="entry name" value="HpnE"/>
    <property type="match status" value="1"/>
</dbReference>
<proteinExistence type="predicted"/>
<dbReference type="InterPro" id="IPR017830">
    <property type="entry name" value="SQase_HpnE"/>
</dbReference>
<dbReference type="Gene3D" id="3.50.50.60">
    <property type="entry name" value="FAD/NAD(P)-binding domain"/>
    <property type="match status" value="1"/>
</dbReference>
<dbReference type="InterPro" id="IPR036188">
    <property type="entry name" value="FAD/NAD-bd_sf"/>
</dbReference>
<protein>
    <submittedName>
        <fullName evidence="2">Squalene-associated FAD-dependent desaturase, HpnE</fullName>
    </submittedName>
</protein>
<name>A0A484HC48_9ZZZZ</name>
<dbReference type="PANTHER" id="PTHR42923:SF47">
    <property type="entry name" value="BLR3003 PROTEIN"/>
    <property type="match status" value="1"/>
</dbReference>
<sequence length="412" mass="44574">MIGAGLAGLACAIAVLEAGEQAIVYEMARQAGGRCRSFYDPRLERYLDNGTHMIIGANTGALQYIDRLHTNHFTIIAPAVFPFLDLENGECWTLRPNSGRLPWWLLHSRRRVAKSRFIDYLSVFRLLWGQMGGCDLTVADYLSGPLMQRLWKPITEATLNTAPEEASAALFARVIGNSLMLGEHACRPYLARHGLGPALIEPALSRITAAGGIVQFGSRLRTIYAIAKVLRLHFDTGVVETKVGDSVVLALPPWEIATLWPELSVPTAFRAIVNVHYRLDRPVRFPGGLPFLALVGGLAQWLFIRGDVLSVTVSAANALATQTNAVVAHKVWADCATALALPLTPMPLARVIKEKRATLAHTPASNGRIVPPPPLPGLVLAGDWTCPYLPATIEAAVISGARAAAQVLGLRL</sequence>
<organism evidence="2">
    <name type="scientific">invertebrate metagenome</name>
    <dbReference type="NCBI Taxonomy" id="1711999"/>
    <lineage>
        <taxon>unclassified sequences</taxon>
        <taxon>metagenomes</taxon>
        <taxon>organismal metagenomes</taxon>
    </lineage>
</organism>
<dbReference type="AlphaFoldDB" id="A0A484HC48"/>
<dbReference type="InterPro" id="IPR050464">
    <property type="entry name" value="Zeta_carotene_desat/Oxidored"/>
</dbReference>
<dbReference type="GO" id="GO:0016491">
    <property type="term" value="F:oxidoreductase activity"/>
    <property type="evidence" value="ECO:0007669"/>
    <property type="project" value="InterPro"/>
</dbReference>
<dbReference type="SUPFAM" id="SSF51905">
    <property type="entry name" value="FAD/NAD(P)-binding domain"/>
    <property type="match status" value="1"/>
</dbReference>
<evidence type="ECO:0000259" key="1">
    <source>
        <dbReference type="Pfam" id="PF01593"/>
    </source>
</evidence>
<evidence type="ECO:0000313" key="2">
    <source>
        <dbReference type="EMBL" id="VBB69738.1"/>
    </source>
</evidence>
<dbReference type="PANTHER" id="PTHR42923">
    <property type="entry name" value="PROTOPORPHYRINOGEN OXIDASE"/>
    <property type="match status" value="1"/>
</dbReference>
<dbReference type="InterPro" id="IPR002937">
    <property type="entry name" value="Amino_oxidase"/>
</dbReference>
<feature type="domain" description="Amine oxidase" evidence="1">
    <location>
        <begin position="6"/>
        <end position="408"/>
    </location>
</feature>